<dbReference type="InterPro" id="IPR013083">
    <property type="entry name" value="Znf_RING/FYVE/PHD"/>
</dbReference>
<accession>A0A6J8DET1</accession>
<evidence type="ECO:0000256" key="4">
    <source>
        <dbReference type="PROSITE-ProRule" id="PRU00146"/>
    </source>
</evidence>
<protein>
    <recommendedName>
        <fullName evidence="5">PHD-type domain-containing protein</fullName>
    </recommendedName>
</protein>
<keyword evidence="7" id="KW-1185">Reference proteome</keyword>
<dbReference type="Gene3D" id="3.30.40.10">
    <property type="entry name" value="Zinc/RING finger domain, C3HC4 (zinc finger)"/>
    <property type="match status" value="1"/>
</dbReference>
<feature type="domain" description="PHD-type" evidence="5">
    <location>
        <begin position="103"/>
        <end position="159"/>
    </location>
</feature>
<dbReference type="Pfam" id="PF14529">
    <property type="entry name" value="Exo_endo_phos_2"/>
    <property type="match status" value="1"/>
</dbReference>
<name>A0A6J8DET1_MYTCO</name>
<dbReference type="InterPro" id="IPR019787">
    <property type="entry name" value="Znf_PHD-finger"/>
</dbReference>
<gene>
    <name evidence="6" type="ORF">MCOR_40700</name>
</gene>
<evidence type="ECO:0000256" key="2">
    <source>
        <dbReference type="ARBA" id="ARBA00022771"/>
    </source>
</evidence>
<sequence length="328" mass="36877">MVLKYCIIVLPVLFSLFNILGAKTICNITLNTRPLAYNILLQIPSNHYPIISVFALKKSSWGRPNSVQILQALKSKAPQHVQSYLFIFLIANAFDTETNPGPRWPCGTCQKAVTWKHKALCCDSCDVWYHIDCQGMSPQHYGCMDASNISWECIQCGMPNFSTSLFNHSTIETSNLYDTLNDNSVLGSPGAPKATSSPIPKQFTKEFISTEIQELKTDCEIIWAQINISGAKNLLVESYYRPPSDDGNSIKQLDLSLSRINQTSNSNILVGGDFYLGHIDWSVPEVTPGKPDQEQHNSLLELLYDHNLHQNSEHTNTKRKNFRFSTSQ</sequence>
<dbReference type="GO" id="GO:0008270">
    <property type="term" value="F:zinc ion binding"/>
    <property type="evidence" value="ECO:0007669"/>
    <property type="project" value="UniProtKB-KW"/>
</dbReference>
<dbReference type="SUPFAM" id="SSF56219">
    <property type="entry name" value="DNase I-like"/>
    <property type="match status" value="1"/>
</dbReference>
<evidence type="ECO:0000313" key="6">
    <source>
        <dbReference type="EMBL" id="CAC5407198.1"/>
    </source>
</evidence>
<evidence type="ECO:0000256" key="1">
    <source>
        <dbReference type="ARBA" id="ARBA00022723"/>
    </source>
</evidence>
<evidence type="ECO:0000259" key="5">
    <source>
        <dbReference type="PROSITE" id="PS50016"/>
    </source>
</evidence>
<dbReference type="Gene3D" id="3.60.10.10">
    <property type="entry name" value="Endonuclease/exonuclease/phosphatase"/>
    <property type="match status" value="1"/>
</dbReference>
<dbReference type="OrthoDB" id="5989495at2759"/>
<dbReference type="PANTHER" id="PTHR33395:SF22">
    <property type="entry name" value="REVERSE TRANSCRIPTASE DOMAIN-CONTAINING PROTEIN"/>
    <property type="match status" value="1"/>
</dbReference>
<dbReference type="InterPro" id="IPR005135">
    <property type="entry name" value="Endo/exonuclease/phosphatase"/>
</dbReference>
<dbReference type="GO" id="GO:0031012">
    <property type="term" value="C:extracellular matrix"/>
    <property type="evidence" value="ECO:0007669"/>
    <property type="project" value="TreeGrafter"/>
</dbReference>
<dbReference type="EMBL" id="CACVKT020007376">
    <property type="protein sequence ID" value="CAC5407198.1"/>
    <property type="molecule type" value="Genomic_DNA"/>
</dbReference>
<dbReference type="PROSITE" id="PS50016">
    <property type="entry name" value="ZF_PHD_2"/>
    <property type="match status" value="1"/>
</dbReference>
<dbReference type="GO" id="GO:0061343">
    <property type="term" value="P:cell adhesion involved in heart morphogenesis"/>
    <property type="evidence" value="ECO:0007669"/>
    <property type="project" value="TreeGrafter"/>
</dbReference>
<dbReference type="SUPFAM" id="SSF57903">
    <property type="entry name" value="FYVE/PHD zinc finger"/>
    <property type="match status" value="1"/>
</dbReference>
<evidence type="ECO:0000256" key="3">
    <source>
        <dbReference type="ARBA" id="ARBA00022833"/>
    </source>
</evidence>
<dbReference type="InterPro" id="IPR036691">
    <property type="entry name" value="Endo/exonu/phosph_ase_sf"/>
</dbReference>
<dbReference type="AlphaFoldDB" id="A0A6J8DET1"/>
<proteinExistence type="predicted"/>
<dbReference type="PROSITE" id="PS01359">
    <property type="entry name" value="ZF_PHD_1"/>
    <property type="match status" value="1"/>
</dbReference>
<keyword evidence="3" id="KW-0862">Zinc</keyword>
<reference evidence="6 7" key="1">
    <citation type="submission" date="2020-06" db="EMBL/GenBank/DDBJ databases">
        <authorList>
            <person name="Li R."/>
            <person name="Bekaert M."/>
        </authorList>
    </citation>
    <scope>NUCLEOTIDE SEQUENCE [LARGE SCALE GENOMIC DNA]</scope>
    <source>
        <strain evidence="7">wild</strain>
    </source>
</reference>
<keyword evidence="2 4" id="KW-0863">Zinc-finger</keyword>
<dbReference type="InterPro" id="IPR019786">
    <property type="entry name" value="Zinc_finger_PHD-type_CS"/>
</dbReference>
<dbReference type="InterPro" id="IPR011011">
    <property type="entry name" value="Znf_FYVE_PHD"/>
</dbReference>
<dbReference type="PANTHER" id="PTHR33395">
    <property type="entry name" value="TRANSCRIPTASE, PUTATIVE-RELATED-RELATED"/>
    <property type="match status" value="1"/>
</dbReference>
<organism evidence="6 7">
    <name type="scientific">Mytilus coruscus</name>
    <name type="common">Sea mussel</name>
    <dbReference type="NCBI Taxonomy" id="42192"/>
    <lineage>
        <taxon>Eukaryota</taxon>
        <taxon>Metazoa</taxon>
        <taxon>Spiralia</taxon>
        <taxon>Lophotrochozoa</taxon>
        <taxon>Mollusca</taxon>
        <taxon>Bivalvia</taxon>
        <taxon>Autobranchia</taxon>
        <taxon>Pteriomorphia</taxon>
        <taxon>Mytilida</taxon>
        <taxon>Mytiloidea</taxon>
        <taxon>Mytilidae</taxon>
        <taxon>Mytilinae</taxon>
        <taxon>Mytilus</taxon>
    </lineage>
</organism>
<evidence type="ECO:0000313" key="7">
    <source>
        <dbReference type="Proteomes" id="UP000507470"/>
    </source>
</evidence>
<keyword evidence="1" id="KW-0479">Metal-binding</keyword>
<dbReference type="GO" id="GO:0003824">
    <property type="term" value="F:catalytic activity"/>
    <property type="evidence" value="ECO:0007669"/>
    <property type="project" value="InterPro"/>
</dbReference>
<dbReference type="GO" id="GO:0007508">
    <property type="term" value="P:larval heart development"/>
    <property type="evidence" value="ECO:0007669"/>
    <property type="project" value="TreeGrafter"/>
</dbReference>
<dbReference type="Proteomes" id="UP000507470">
    <property type="component" value="Unassembled WGS sequence"/>
</dbReference>